<gene>
    <name evidence="2" type="ORF">SZL87_01230</name>
</gene>
<organism evidence="2 3">
    <name type="scientific">Exiguobacterium indicum</name>
    <dbReference type="NCBI Taxonomy" id="296995"/>
    <lineage>
        <taxon>Bacteria</taxon>
        <taxon>Bacillati</taxon>
        <taxon>Bacillota</taxon>
        <taxon>Bacilli</taxon>
        <taxon>Bacillales</taxon>
        <taxon>Bacillales Family XII. Incertae Sedis</taxon>
        <taxon>Exiguobacterium</taxon>
    </lineage>
</organism>
<comment type="caution">
    <text evidence="2">The sequence shown here is derived from an EMBL/GenBank/DDBJ whole genome shotgun (WGS) entry which is preliminary data.</text>
</comment>
<keyword evidence="3" id="KW-1185">Reference proteome</keyword>
<dbReference type="InterPro" id="IPR037523">
    <property type="entry name" value="VOC_core"/>
</dbReference>
<dbReference type="RefSeq" id="WP_336448857.1">
    <property type="nucleotide sequence ID" value="NZ_JBAWKY010000001.1"/>
</dbReference>
<feature type="domain" description="VOC" evidence="1">
    <location>
        <begin position="4"/>
        <end position="130"/>
    </location>
</feature>
<dbReference type="Gene3D" id="3.10.180.10">
    <property type="entry name" value="2,3-Dihydroxybiphenyl 1,2-Dioxygenase, domain 1"/>
    <property type="match status" value="1"/>
</dbReference>
<dbReference type="InterPro" id="IPR029068">
    <property type="entry name" value="Glyas_Bleomycin-R_OHBP_Dase"/>
</dbReference>
<dbReference type="CDD" id="cd06587">
    <property type="entry name" value="VOC"/>
    <property type="match status" value="1"/>
</dbReference>
<reference evidence="2 3" key="1">
    <citation type="submission" date="2023-12" db="EMBL/GenBank/DDBJ databases">
        <authorList>
            <person name="Easwaran N."/>
            <person name="Lazarus H.P.S."/>
        </authorList>
    </citation>
    <scope>NUCLEOTIDE SEQUENCE [LARGE SCALE GENOMIC DNA]</scope>
    <source>
        <strain evidence="2 3">VIT-2023</strain>
    </source>
</reference>
<dbReference type="Proteomes" id="UP001387110">
    <property type="component" value="Unassembled WGS sequence"/>
</dbReference>
<protein>
    <submittedName>
        <fullName evidence="2">VOC family protein</fullName>
    </submittedName>
</protein>
<dbReference type="PROSITE" id="PS51819">
    <property type="entry name" value="VOC"/>
    <property type="match status" value="1"/>
</dbReference>
<evidence type="ECO:0000313" key="2">
    <source>
        <dbReference type="EMBL" id="MEI4461038.1"/>
    </source>
</evidence>
<dbReference type="InterPro" id="IPR004360">
    <property type="entry name" value="Glyas_Fos-R_dOase_dom"/>
</dbReference>
<name>A0ABU8EFT5_9BACL</name>
<dbReference type="Pfam" id="PF00903">
    <property type="entry name" value="Glyoxalase"/>
    <property type="match status" value="1"/>
</dbReference>
<proteinExistence type="predicted"/>
<accession>A0ABU8EFT5</accession>
<dbReference type="SUPFAM" id="SSF54593">
    <property type="entry name" value="Glyoxalase/Bleomycin resistance protein/Dihydroxybiphenyl dioxygenase"/>
    <property type="match status" value="1"/>
</dbReference>
<evidence type="ECO:0000313" key="3">
    <source>
        <dbReference type="Proteomes" id="UP001387110"/>
    </source>
</evidence>
<sequence>MTFSLYEAHLPVTDLHRSIVFYESLGLTFDHTVDDRIAFLWIEPGKSWIGLWLSEHANTPYHPSIRHIALTVDIDFLRNAPGWLRERQIEPRAAFGFGPDEPFVITHTDYAHAKLHFNDPDGNSLEFICHLPNPQRLSKKMTLLEFETLTFT</sequence>
<evidence type="ECO:0000259" key="1">
    <source>
        <dbReference type="PROSITE" id="PS51819"/>
    </source>
</evidence>
<dbReference type="EMBL" id="JBAWKY010000001">
    <property type="protein sequence ID" value="MEI4461038.1"/>
    <property type="molecule type" value="Genomic_DNA"/>
</dbReference>